<keyword evidence="3" id="KW-1185">Reference proteome</keyword>
<proteinExistence type="predicted"/>
<protein>
    <submittedName>
        <fullName evidence="2">Uncharacterized protein</fullName>
    </submittedName>
</protein>
<evidence type="ECO:0000256" key="1">
    <source>
        <dbReference type="SAM" id="MobiDB-lite"/>
    </source>
</evidence>
<dbReference type="Proteomes" id="UP001153365">
    <property type="component" value="Unassembled WGS sequence"/>
</dbReference>
<accession>A0AAV0BDE7</accession>
<organism evidence="2 3">
    <name type="scientific">Phakopsora pachyrhizi</name>
    <name type="common">Asian soybean rust disease fungus</name>
    <dbReference type="NCBI Taxonomy" id="170000"/>
    <lineage>
        <taxon>Eukaryota</taxon>
        <taxon>Fungi</taxon>
        <taxon>Dikarya</taxon>
        <taxon>Basidiomycota</taxon>
        <taxon>Pucciniomycotina</taxon>
        <taxon>Pucciniomycetes</taxon>
        <taxon>Pucciniales</taxon>
        <taxon>Phakopsoraceae</taxon>
        <taxon>Phakopsora</taxon>
    </lineage>
</organism>
<evidence type="ECO:0000313" key="3">
    <source>
        <dbReference type="Proteomes" id="UP001153365"/>
    </source>
</evidence>
<dbReference type="EMBL" id="CALTRL010005180">
    <property type="protein sequence ID" value="CAH7684103.1"/>
    <property type="molecule type" value="Genomic_DNA"/>
</dbReference>
<name>A0AAV0BDE7_PHAPC</name>
<dbReference type="AlphaFoldDB" id="A0AAV0BDE7"/>
<gene>
    <name evidence="2" type="ORF">PPACK8108_LOCUS18093</name>
</gene>
<feature type="region of interest" description="Disordered" evidence="1">
    <location>
        <begin position="67"/>
        <end position="107"/>
    </location>
</feature>
<reference evidence="2" key="1">
    <citation type="submission" date="2022-06" db="EMBL/GenBank/DDBJ databases">
        <authorList>
            <consortium name="SYNGENTA / RWTH Aachen University"/>
        </authorList>
    </citation>
    <scope>NUCLEOTIDE SEQUENCE</scope>
</reference>
<evidence type="ECO:0000313" key="2">
    <source>
        <dbReference type="EMBL" id="CAH7684103.1"/>
    </source>
</evidence>
<feature type="compositionally biased region" description="Polar residues" evidence="1">
    <location>
        <begin position="93"/>
        <end position="106"/>
    </location>
</feature>
<sequence length="140" mass="15455">MRAIELGNEKAASSTSAIPQSIINNIDNDKIKHNNPHNINNINNNQTKHNNLYSTMQASEYYYLRKKSSTSSSKGPISRYSNQPEVKDHALSAHQSSGSDNHTNEPNFGLFDQDGVVMMMGRVLIVVGECYPIDSGDLGD</sequence>
<comment type="caution">
    <text evidence="2">The sequence shown here is derived from an EMBL/GenBank/DDBJ whole genome shotgun (WGS) entry which is preliminary data.</text>
</comment>